<dbReference type="EMBL" id="CP028775">
    <property type="protein sequence ID" value="AWU76869.1"/>
    <property type="molecule type" value="Genomic_DNA"/>
</dbReference>
<organism evidence="3 4">
    <name type="scientific">Pichia kudriavzevii</name>
    <name type="common">Yeast</name>
    <name type="synonym">Issatchenkia orientalis</name>
    <dbReference type="NCBI Taxonomy" id="4909"/>
    <lineage>
        <taxon>Eukaryota</taxon>
        <taxon>Fungi</taxon>
        <taxon>Dikarya</taxon>
        <taxon>Ascomycota</taxon>
        <taxon>Saccharomycotina</taxon>
        <taxon>Pichiomycetes</taxon>
        <taxon>Pichiales</taxon>
        <taxon>Pichiaceae</taxon>
        <taxon>Pichia</taxon>
    </lineage>
</organism>
<dbReference type="OrthoDB" id="2350934at2759"/>
<feature type="compositionally biased region" description="Low complexity" evidence="1">
    <location>
        <begin position="31"/>
        <end position="63"/>
    </location>
</feature>
<evidence type="ECO:0000313" key="4">
    <source>
        <dbReference type="Proteomes" id="UP000249293"/>
    </source>
</evidence>
<keyword evidence="4" id="KW-1185">Reference proteome</keyword>
<dbReference type="RefSeq" id="XP_029322346.1">
    <property type="nucleotide sequence ID" value="XM_029466486.1"/>
</dbReference>
<dbReference type="AlphaFoldDB" id="A0A2U9R7D4"/>
<feature type="region of interest" description="Disordered" evidence="1">
    <location>
        <begin position="1"/>
        <end position="63"/>
    </location>
</feature>
<feature type="compositionally biased region" description="Acidic residues" evidence="1">
    <location>
        <begin position="395"/>
        <end position="429"/>
    </location>
</feature>
<dbReference type="PROSITE" id="PS50090">
    <property type="entry name" value="MYB_LIKE"/>
    <property type="match status" value="1"/>
</dbReference>
<feature type="region of interest" description="Disordered" evidence="1">
    <location>
        <begin position="111"/>
        <end position="147"/>
    </location>
</feature>
<dbReference type="InterPro" id="IPR001005">
    <property type="entry name" value="SANT/Myb"/>
</dbReference>
<name>A0A2U9R7D4_PICKU</name>
<feature type="domain" description="Myb-like" evidence="2">
    <location>
        <begin position="259"/>
        <end position="308"/>
    </location>
</feature>
<feature type="compositionally biased region" description="Polar residues" evidence="1">
    <location>
        <begin position="1"/>
        <end position="23"/>
    </location>
</feature>
<dbReference type="GeneID" id="40384664"/>
<sequence length="482" mass="54597">MANSNEPNFAQSQPSPSSNNIESETPRNFMVQQQSPPITQPVPQQSQIQQLNRQSSSISSYPSNYSNFQYDQYSTTYSLPVYTYPPEQYQNQLYTPYQAMNLAQPSVYSQYTTPQQSLQRQQSQQSLPLPPRARTTEENVVGKTSDNKDKTYSFSHAYLVQPQAKSMGPSYPPQIPAYGQFSDPKPTNSEARKPTMSHVASSNHINKSVSLIDKGNNRHIKLDYSKIDRLTYELSQNMLLPPFKSIKPNKESLREQKPKRSKRKSKFSKEQDEIILRLKKENKNWVEIAEAAKVDSYLAARNRYQVLIGQQGGSASDCGPDDVLTLKTLLDDGEIEKMKYLTKEFRKCTGKSCDYRQVRELIRYLFWKEAGQFDVGVNYLEELQQKRSARHEEFGETDAEYDSDEDDHDDGDDGDDDDDDDDDDRDDGCDIGGPNVTNEEAICNSHVGSVGDSNGSANDDTLGEIGKDSSLSNNEVRESPRI</sequence>
<feature type="region of interest" description="Disordered" evidence="1">
    <location>
        <begin position="243"/>
        <end position="268"/>
    </location>
</feature>
<dbReference type="KEGG" id="pkz:C5L36_0C07830"/>
<accession>A0A2U9R7D4</accession>
<evidence type="ECO:0000313" key="3">
    <source>
        <dbReference type="EMBL" id="AWU76869.1"/>
    </source>
</evidence>
<protein>
    <recommendedName>
        <fullName evidence="2">Myb-like domain-containing protein</fullName>
    </recommendedName>
</protein>
<feature type="region of interest" description="Disordered" evidence="1">
    <location>
        <begin position="390"/>
        <end position="482"/>
    </location>
</feature>
<gene>
    <name evidence="3" type="ORF">C5L36_0C07830</name>
</gene>
<proteinExistence type="predicted"/>
<evidence type="ECO:0000256" key="1">
    <source>
        <dbReference type="SAM" id="MobiDB-lite"/>
    </source>
</evidence>
<feature type="compositionally biased region" description="Low complexity" evidence="1">
    <location>
        <begin position="114"/>
        <end position="127"/>
    </location>
</feature>
<feature type="compositionally biased region" description="Basic and acidic residues" evidence="1">
    <location>
        <begin position="248"/>
        <end position="258"/>
    </location>
</feature>
<dbReference type="VEuPathDB" id="FungiDB:C5L36_0C07830"/>
<feature type="region of interest" description="Disordered" evidence="1">
    <location>
        <begin position="179"/>
        <end position="202"/>
    </location>
</feature>
<reference evidence="3 4" key="1">
    <citation type="submission" date="2018-06" db="EMBL/GenBank/DDBJ databases">
        <title>Population genomics shows no distinction between pathogenic Candida krusei and environmental Pichia kudriavzevii: One species, four names.</title>
        <authorList>
            <person name="Douglass A.P."/>
            <person name="Offei B."/>
            <person name="Braun-Galleani S."/>
            <person name="Coughlan A.Y."/>
            <person name="Martos A."/>
            <person name="Ortiz-Merino R.A."/>
            <person name="Byrne K.P."/>
            <person name="Wolfe K.H."/>
        </authorList>
    </citation>
    <scope>NUCLEOTIDE SEQUENCE [LARGE SCALE GENOMIC DNA]</scope>
    <source>
        <strain evidence="3 4">CBS573</strain>
    </source>
</reference>
<dbReference type="STRING" id="4909.A0A2U9R7D4"/>
<dbReference type="Proteomes" id="UP000249293">
    <property type="component" value="Chromosome 3"/>
</dbReference>
<evidence type="ECO:0000259" key="2">
    <source>
        <dbReference type="PROSITE" id="PS50090"/>
    </source>
</evidence>